<dbReference type="Proteomes" id="UP000774326">
    <property type="component" value="Unassembled WGS sequence"/>
</dbReference>
<comment type="caution">
    <text evidence="1">The sequence shown here is derived from an EMBL/GenBank/DDBJ whole genome shotgun (WGS) entry which is preliminary data.</text>
</comment>
<sequence length="92" mass="10136">MVNVCLLSGQFGDNLIDTGVIVQISLFLSGEDHRSIWFRMDIGTSNQLVTKLEPLLLSDGVILLDLRNRVTQVHLNGTHDFNRSSQGVELGG</sequence>
<evidence type="ECO:0000313" key="1">
    <source>
        <dbReference type="EMBL" id="KAH3687973.1"/>
    </source>
</evidence>
<reference evidence="1" key="2">
    <citation type="submission" date="2021-01" db="EMBL/GenBank/DDBJ databases">
        <authorList>
            <person name="Schikora-Tamarit M.A."/>
        </authorList>
    </citation>
    <scope>NUCLEOTIDE SEQUENCE</scope>
    <source>
        <strain evidence="1">CBS2887</strain>
    </source>
</reference>
<dbReference type="AlphaFoldDB" id="A0A9P8QCF6"/>
<proteinExistence type="predicted"/>
<gene>
    <name evidence="1" type="ORF">WICPIJ_001035</name>
</gene>
<name>A0A9P8QCF6_WICPI</name>
<accession>A0A9P8QCF6</accession>
<reference evidence="1" key="1">
    <citation type="journal article" date="2021" name="Open Biol.">
        <title>Shared evolutionary footprints suggest mitochondrial oxidative damage underlies multiple complex I losses in fungi.</title>
        <authorList>
            <person name="Schikora-Tamarit M.A."/>
            <person name="Marcet-Houben M."/>
            <person name="Nosek J."/>
            <person name="Gabaldon T."/>
        </authorList>
    </citation>
    <scope>NUCLEOTIDE SEQUENCE</scope>
    <source>
        <strain evidence="1">CBS2887</strain>
    </source>
</reference>
<evidence type="ECO:0000313" key="2">
    <source>
        <dbReference type="Proteomes" id="UP000774326"/>
    </source>
</evidence>
<organism evidence="1 2">
    <name type="scientific">Wickerhamomyces pijperi</name>
    <name type="common">Yeast</name>
    <name type="synonym">Pichia pijperi</name>
    <dbReference type="NCBI Taxonomy" id="599730"/>
    <lineage>
        <taxon>Eukaryota</taxon>
        <taxon>Fungi</taxon>
        <taxon>Dikarya</taxon>
        <taxon>Ascomycota</taxon>
        <taxon>Saccharomycotina</taxon>
        <taxon>Saccharomycetes</taxon>
        <taxon>Phaffomycetales</taxon>
        <taxon>Wickerhamomycetaceae</taxon>
        <taxon>Wickerhamomyces</taxon>
    </lineage>
</organism>
<keyword evidence="2" id="KW-1185">Reference proteome</keyword>
<dbReference type="EMBL" id="JAEUBG010000560">
    <property type="protein sequence ID" value="KAH3687973.1"/>
    <property type="molecule type" value="Genomic_DNA"/>
</dbReference>
<protein>
    <submittedName>
        <fullName evidence="1">Uncharacterized protein</fullName>
    </submittedName>
</protein>